<protein>
    <submittedName>
        <fullName evidence="2">Uncharacterized protein</fullName>
    </submittedName>
</protein>
<dbReference type="Proteomes" id="UP000054549">
    <property type="component" value="Unassembled WGS sequence"/>
</dbReference>
<evidence type="ECO:0000313" key="2">
    <source>
        <dbReference type="EMBL" id="KIL69045.1"/>
    </source>
</evidence>
<evidence type="ECO:0000313" key="3">
    <source>
        <dbReference type="Proteomes" id="UP000054549"/>
    </source>
</evidence>
<dbReference type="AlphaFoldDB" id="A0A0C2SZU5"/>
<accession>A0A0C2SZU5</accession>
<dbReference type="InParanoid" id="A0A0C2SZU5"/>
<feature type="compositionally biased region" description="Low complexity" evidence="1">
    <location>
        <begin position="187"/>
        <end position="201"/>
    </location>
</feature>
<name>A0A0C2SZU5_AMAMK</name>
<keyword evidence="3" id="KW-1185">Reference proteome</keyword>
<feature type="region of interest" description="Disordered" evidence="1">
    <location>
        <begin position="275"/>
        <end position="295"/>
    </location>
</feature>
<organism evidence="2 3">
    <name type="scientific">Amanita muscaria (strain Koide BX008)</name>
    <dbReference type="NCBI Taxonomy" id="946122"/>
    <lineage>
        <taxon>Eukaryota</taxon>
        <taxon>Fungi</taxon>
        <taxon>Dikarya</taxon>
        <taxon>Basidiomycota</taxon>
        <taxon>Agaricomycotina</taxon>
        <taxon>Agaricomycetes</taxon>
        <taxon>Agaricomycetidae</taxon>
        <taxon>Agaricales</taxon>
        <taxon>Pluteineae</taxon>
        <taxon>Amanitaceae</taxon>
        <taxon>Amanita</taxon>
    </lineage>
</organism>
<dbReference type="HOGENOM" id="CLU_943264_0_0_1"/>
<feature type="compositionally biased region" description="Polar residues" evidence="1">
    <location>
        <begin position="140"/>
        <end position="150"/>
    </location>
</feature>
<feature type="region of interest" description="Disordered" evidence="1">
    <location>
        <begin position="182"/>
        <end position="201"/>
    </location>
</feature>
<evidence type="ECO:0000256" key="1">
    <source>
        <dbReference type="SAM" id="MobiDB-lite"/>
    </source>
</evidence>
<gene>
    <name evidence="2" type="ORF">M378DRAFT_7792</name>
</gene>
<reference evidence="2 3" key="1">
    <citation type="submission" date="2014-04" db="EMBL/GenBank/DDBJ databases">
        <title>Evolutionary Origins and Diversification of the Mycorrhizal Mutualists.</title>
        <authorList>
            <consortium name="DOE Joint Genome Institute"/>
            <consortium name="Mycorrhizal Genomics Consortium"/>
            <person name="Kohler A."/>
            <person name="Kuo A."/>
            <person name="Nagy L.G."/>
            <person name="Floudas D."/>
            <person name="Copeland A."/>
            <person name="Barry K.W."/>
            <person name="Cichocki N."/>
            <person name="Veneault-Fourrey C."/>
            <person name="LaButti K."/>
            <person name="Lindquist E.A."/>
            <person name="Lipzen A."/>
            <person name="Lundell T."/>
            <person name="Morin E."/>
            <person name="Murat C."/>
            <person name="Riley R."/>
            <person name="Ohm R."/>
            <person name="Sun H."/>
            <person name="Tunlid A."/>
            <person name="Henrissat B."/>
            <person name="Grigoriev I.V."/>
            <person name="Hibbett D.S."/>
            <person name="Martin F."/>
        </authorList>
    </citation>
    <scope>NUCLEOTIDE SEQUENCE [LARGE SCALE GENOMIC DNA]</scope>
    <source>
        <strain evidence="2 3">Koide BX008</strain>
    </source>
</reference>
<dbReference type="EMBL" id="KN818226">
    <property type="protein sequence ID" value="KIL69045.1"/>
    <property type="molecule type" value="Genomic_DNA"/>
</dbReference>
<proteinExistence type="predicted"/>
<sequence length="295" mass="32949">MPAAINTASDCLLGLVDLKSFGIVLKFLKRSDAGFTASMVENREEEEILDSERLALSHLPVYDDVLSPSHPLPPSSSNFLQLYSPTPVLSSSSLTWISRPCYRLYARMIDSTDSSIPLRMHSFRSADRTREPLPSRLSPIDSTRVPSSSKPNERAYGHRRDQFVEQLWFGDSESTGLLQNTYKQGISPSTTPSPTSTSTSTSTFLNASRLLPHHLIFFFSFRIAGSTLSTQNRTQHAKPSSDPPRSRHFVVILKDACDVTALSKARWEDMRFFSLTDPHDPPPNATGDPHRMHVT</sequence>
<feature type="region of interest" description="Disordered" evidence="1">
    <location>
        <begin position="127"/>
        <end position="156"/>
    </location>
</feature>